<feature type="domain" description="NTP pyrophosphohydrolase MazG-like" evidence="1">
    <location>
        <begin position="55"/>
        <end position="123"/>
    </location>
</feature>
<dbReference type="PIRSF" id="PIRSF006639">
    <property type="entry name" value="UCP006639_pph"/>
    <property type="match status" value="1"/>
</dbReference>
<dbReference type="Pfam" id="PF03819">
    <property type="entry name" value="MazG"/>
    <property type="match status" value="1"/>
</dbReference>
<evidence type="ECO:0000259" key="1">
    <source>
        <dbReference type="Pfam" id="PF03819"/>
    </source>
</evidence>
<dbReference type="AlphaFoldDB" id="A0A5S4VM00"/>
<evidence type="ECO:0000313" key="2">
    <source>
        <dbReference type="EMBL" id="TYL60107.1"/>
    </source>
</evidence>
<dbReference type="Gene3D" id="1.10.287.1080">
    <property type="entry name" value="MazG-like"/>
    <property type="match status" value="1"/>
</dbReference>
<evidence type="ECO:0000313" key="3">
    <source>
        <dbReference type="Proteomes" id="UP000324325"/>
    </source>
</evidence>
<dbReference type="EMBL" id="VSTG01000001">
    <property type="protein sequence ID" value="TYL60107.1"/>
    <property type="molecule type" value="Genomic_DNA"/>
</dbReference>
<dbReference type="SUPFAM" id="SSF101386">
    <property type="entry name" value="all-alpha NTP pyrophosphatases"/>
    <property type="match status" value="1"/>
</dbReference>
<proteinExistence type="predicted"/>
<comment type="caution">
    <text evidence="2">The sequence shown here is derived from an EMBL/GenBank/DDBJ whole genome shotgun (WGS) entry which is preliminary data.</text>
</comment>
<keyword evidence="2" id="KW-0378">Hydrolase</keyword>
<dbReference type="InterPro" id="IPR011379">
    <property type="entry name" value="MazG-related_GP37"/>
</dbReference>
<organism evidence="2 3">
    <name type="scientific">Agathobacter rectalis</name>
    <dbReference type="NCBI Taxonomy" id="39491"/>
    <lineage>
        <taxon>Bacteria</taxon>
        <taxon>Bacillati</taxon>
        <taxon>Bacillota</taxon>
        <taxon>Clostridia</taxon>
        <taxon>Lachnospirales</taxon>
        <taxon>Lachnospiraceae</taxon>
        <taxon>Agathobacter</taxon>
    </lineage>
</organism>
<reference evidence="2 3" key="1">
    <citation type="submission" date="2019-08" db="EMBL/GenBank/DDBJ databases">
        <authorList>
            <person name="Duncan S."/>
            <person name="Walker A."/>
        </authorList>
    </citation>
    <scope>NUCLEOTIDE SEQUENCE [LARGE SCALE GENOMIC DNA]</scope>
    <source>
        <strain evidence="2 3">L2-21</strain>
    </source>
</reference>
<sequence>MEAKEYQNLAMRTNDGKETERLEKWIGEETGAEYKGDVMIENEIDAGGLLNGCLGLSGEAGELNDIVKKWIFHKKPLDREHMKKEIGDVCWYIADICHSMGFDQGEIFQMNIDKLKARYPEGFSEQRANNRSEGDN</sequence>
<accession>A0A5S4VM00</accession>
<reference evidence="2 3" key="2">
    <citation type="submission" date="2019-09" db="EMBL/GenBank/DDBJ databases">
        <title>Strain-level analysis of Eubacterium rectale using genomes from metagenomes.</title>
        <authorList>
            <person name="Karcher N."/>
            <person name="Segata N."/>
        </authorList>
    </citation>
    <scope>NUCLEOTIDE SEQUENCE [LARGE SCALE GENOMIC DNA]</scope>
    <source>
        <strain evidence="2 3">L2-21</strain>
    </source>
</reference>
<dbReference type="InterPro" id="IPR004518">
    <property type="entry name" value="MazG-like_dom"/>
</dbReference>
<name>A0A5S4VM00_9FIRM</name>
<dbReference type="GO" id="GO:0016787">
    <property type="term" value="F:hydrolase activity"/>
    <property type="evidence" value="ECO:0007669"/>
    <property type="project" value="UniProtKB-KW"/>
</dbReference>
<dbReference type="CDD" id="cd11541">
    <property type="entry name" value="NTP-PPase_u4"/>
    <property type="match status" value="1"/>
</dbReference>
<dbReference type="RefSeq" id="WP_148884695.1">
    <property type="nucleotide sequence ID" value="NZ_VSTG01000001.1"/>
</dbReference>
<gene>
    <name evidence="2" type="ORF">FYL37_00445</name>
</gene>
<dbReference type="Proteomes" id="UP000324325">
    <property type="component" value="Unassembled WGS sequence"/>
</dbReference>
<protein>
    <submittedName>
        <fullName evidence="2">Nucleotide pyrophosphohydrolase</fullName>
    </submittedName>
</protein>